<dbReference type="InterPro" id="IPR037682">
    <property type="entry name" value="TonB_C"/>
</dbReference>
<dbReference type="KEGG" id="pxi:J5O05_00995"/>
<evidence type="ECO:0000313" key="3">
    <source>
        <dbReference type="EMBL" id="QTH71587.1"/>
    </source>
</evidence>
<evidence type="ECO:0000313" key="4">
    <source>
        <dbReference type="Proteomes" id="UP000664904"/>
    </source>
</evidence>
<keyword evidence="4" id="KW-1185">Reference proteome</keyword>
<organism evidence="3 4">
    <name type="scientific">Pseudoalteromonas xiamenensis</name>
    <dbReference type="NCBI Taxonomy" id="882626"/>
    <lineage>
        <taxon>Bacteria</taxon>
        <taxon>Pseudomonadati</taxon>
        <taxon>Pseudomonadota</taxon>
        <taxon>Gammaproteobacteria</taxon>
        <taxon>Alteromonadales</taxon>
        <taxon>Pseudoalteromonadaceae</taxon>
        <taxon>Pseudoalteromonas</taxon>
    </lineage>
</organism>
<dbReference type="Proteomes" id="UP000664904">
    <property type="component" value="Chromosome"/>
</dbReference>
<feature type="chain" id="PRO_5037538356" description="TonB C-terminal domain-containing protein" evidence="1">
    <location>
        <begin position="24"/>
        <end position="341"/>
    </location>
</feature>
<evidence type="ECO:0000259" key="2">
    <source>
        <dbReference type="PROSITE" id="PS52015"/>
    </source>
</evidence>
<dbReference type="PROSITE" id="PS52015">
    <property type="entry name" value="TONB_CTD"/>
    <property type="match status" value="1"/>
</dbReference>
<dbReference type="PROSITE" id="PS51257">
    <property type="entry name" value="PROKAR_LIPOPROTEIN"/>
    <property type="match status" value="1"/>
</dbReference>
<dbReference type="AlphaFoldDB" id="A0A975DI62"/>
<dbReference type="EMBL" id="CP072133">
    <property type="protein sequence ID" value="QTH71587.1"/>
    <property type="molecule type" value="Genomic_DNA"/>
</dbReference>
<proteinExistence type="predicted"/>
<feature type="domain" description="TonB C-terminal" evidence="2">
    <location>
        <begin position="21"/>
        <end position="121"/>
    </location>
</feature>
<keyword evidence="1" id="KW-0732">Signal</keyword>
<dbReference type="Gene3D" id="3.30.1150.10">
    <property type="match status" value="1"/>
</dbReference>
<protein>
    <recommendedName>
        <fullName evidence="2">TonB C-terminal domain-containing protein</fullName>
    </recommendedName>
</protein>
<dbReference type="RefSeq" id="WP_208843213.1">
    <property type="nucleotide sequence ID" value="NZ_CP072133.1"/>
</dbReference>
<dbReference type="GO" id="GO:0055085">
    <property type="term" value="P:transmembrane transport"/>
    <property type="evidence" value="ECO:0007669"/>
    <property type="project" value="InterPro"/>
</dbReference>
<accession>A0A975DI62</accession>
<sequence length="341" mass="38825">MIINSLKRIVPLFGLVATSCVVAQPATLIKNNNPKFVETSQTNRLEGFALMSYIVDTDGKVKDIDYLLTSDVKPFEEKAATQLQNFVYSPAIQNEEVVSSSRVYLVSENIGFVGYSNDSVSSGFYRRFANIYKNLQNTQFDLETKLTSLYEANTKNTAEQALYYFLEMNVAQTKNELSRYEEALFRTYTLKRFLPQEFQFPVSQAYIQQYMRAGDYLGALRVLRETKKNRKLNIKQDVVEKAYADILTQLENQPTTSRPYEFSRISTRLIGLAKRDVAFEVNAGTIEKAQLRCDYRVESVEANKSIHINDKDGVCQLLVKSDGSARITIKESGQTAPLFEI</sequence>
<evidence type="ECO:0000256" key="1">
    <source>
        <dbReference type="SAM" id="SignalP"/>
    </source>
</evidence>
<feature type="signal peptide" evidence="1">
    <location>
        <begin position="1"/>
        <end position="23"/>
    </location>
</feature>
<reference evidence="3" key="1">
    <citation type="submission" date="2021-03" db="EMBL/GenBank/DDBJ databases">
        <title>Complete Genome of Pseudoalteromonas xiamenensis STKMTI.2, a new potential marine bacterium producing anti-Vibrio compounds.</title>
        <authorList>
            <person name="Handayani D.P."/>
            <person name="Isnansetyo A."/>
            <person name="Istiqomah I."/>
            <person name="Jumina J."/>
        </authorList>
    </citation>
    <scope>NUCLEOTIDE SEQUENCE</scope>
    <source>
        <strain evidence="3">STKMTI.2</strain>
    </source>
</reference>
<dbReference type="SUPFAM" id="SSF74653">
    <property type="entry name" value="TolA/TonB C-terminal domain"/>
    <property type="match status" value="1"/>
</dbReference>
<name>A0A975DI62_9GAMM</name>
<gene>
    <name evidence="3" type="ORF">J5O05_00995</name>
</gene>